<gene>
    <name evidence="1" type="ORF">APLA_LOCUS11415</name>
</gene>
<keyword evidence="2" id="KW-1185">Reference proteome</keyword>
<dbReference type="OrthoDB" id="8188414at2759"/>
<evidence type="ECO:0000313" key="2">
    <source>
        <dbReference type="Proteomes" id="UP000494106"/>
    </source>
</evidence>
<organism evidence="1 2">
    <name type="scientific">Arctia plantaginis</name>
    <name type="common">Wood tiger moth</name>
    <name type="synonym">Phalaena plantaginis</name>
    <dbReference type="NCBI Taxonomy" id="874455"/>
    <lineage>
        <taxon>Eukaryota</taxon>
        <taxon>Metazoa</taxon>
        <taxon>Ecdysozoa</taxon>
        <taxon>Arthropoda</taxon>
        <taxon>Hexapoda</taxon>
        <taxon>Insecta</taxon>
        <taxon>Pterygota</taxon>
        <taxon>Neoptera</taxon>
        <taxon>Endopterygota</taxon>
        <taxon>Lepidoptera</taxon>
        <taxon>Glossata</taxon>
        <taxon>Ditrysia</taxon>
        <taxon>Noctuoidea</taxon>
        <taxon>Erebidae</taxon>
        <taxon>Arctiinae</taxon>
        <taxon>Arctia</taxon>
    </lineage>
</organism>
<sequence>MACCKKTIKKTLIDATPECFCIPTEGKAFICVRKNEEGKIILCQDCKAVKTEDDEWKCVDSSCICIPTKGKTCLCICNNEGNQVEFGLDCSCINAEVCKINFKNCGKRGCVCFPTDGKDSICVCKR</sequence>
<dbReference type="EMBL" id="CADEBC010000531">
    <property type="protein sequence ID" value="CAB3247781.1"/>
    <property type="molecule type" value="Genomic_DNA"/>
</dbReference>
<reference evidence="1 2" key="1">
    <citation type="submission" date="2020-04" db="EMBL/GenBank/DDBJ databases">
        <authorList>
            <person name="Wallbank WR R."/>
            <person name="Pardo Diaz C."/>
            <person name="Kozak K."/>
            <person name="Martin S."/>
            <person name="Jiggins C."/>
            <person name="Moest M."/>
            <person name="Warren A I."/>
            <person name="Byers J.R.P. K."/>
            <person name="Montejo-Kovacevich G."/>
            <person name="Yen C E."/>
        </authorList>
    </citation>
    <scope>NUCLEOTIDE SEQUENCE [LARGE SCALE GENOMIC DNA]</scope>
</reference>
<proteinExistence type="predicted"/>
<accession>A0A8S1AF97</accession>
<comment type="caution">
    <text evidence="1">The sequence shown here is derived from an EMBL/GenBank/DDBJ whole genome shotgun (WGS) entry which is preliminary data.</text>
</comment>
<evidence type="ECO:0000313" key="1">
    <source>
        <dbReference type="EMBL" id="CAB3247781.1"/>
    </source>
</evidence>
<dbReference type="Proteomes" id="UP000494106">
    <property type="component" value="Unassembled WGS sequence"/>
</dbReference>
<name>A0A8S1AF97_ARCPL</name>
<protein>
    <submittedName>
        <fullName evidence="1">Uncharacterized protein</fullName>
    </submittedName>
</protein>
<dbReference type="AlphaFoldDB" id="A0A8S1AF97"/>